<sequence>MSYAPNLDTAFSVFKFCSIAELNDYMNNESKLDEVIRDLPQASFSRVNRIYLARPQNPSPRFFKQMKGWQDEKAMLLATNKSLAEKNCKHEPRLNELKKELEIKSISAQAMLIELSEKQFVIERAGGVKSPDAILDLLQSEYSSLEESSEDLAQRFLSSDYTPEAFLDEYLKLRRQVHSKRVKVDKLKELMRNRRVSTGSLSSLNPLPVRAAPPPPQPGYPPYPLPSYRP</sequence>
<evidence type="ECO:0000256" key="1">
    <source>
        <dbReference type="ARBA" id="ARBA00004633"/>
    </source>
</evidence>
<dbReference type="PROSITE" id="PS51314">
    <property type="entry name" value="VPS37_C"/>
    <property type="match status" value="1"/>
</dbReference>
<dbReference type="GO" id="GO:0031902">
    <property type="term" value="C:late endosome membrane"/>
    <property type="evidence" value="ECO:0007669"/>
    <property type="project" value="UniProtKB-SubCell"/>
</dbReference>
<dbReference type="EMBL" id="CAJPEX010000034">
    <property type="protein sequence ID" value="CAG0912627.1"/>
    <property type="molecule type" value="Genomic_DNA"/>
</dbReference>
<dbReference type="PANTHER" id="PTHR13678:SF27">
    <property type="entry name" value="LD45836P"/>
    <property type="match status" value="1"/>
</dbReference>
<evidence type="ECO:0000313" key="10">
    <source>
        <dbReference type="EMBL" id="CAD7272475.1"/>
    </source>
</evidence>
<keyword evidence="3 7" id="KW-0813">Transport</keyword>
<feature type="domain" description="VPS37 C-terminal" evidence="9">
    <location>
        <begin position="112"/>
        <end position="201"/>
    </location>
</feature>
<reference evidence="10" key="1">
    <citation type="submission" date="2020-11" db="EMBL/GenBank/DDBJ databases">
        <authorList>
            <person name="Tran Van P."/>
        </authorList>
    </citation>
    <scope>NUCLEOTIDE SEQUENCE</scope>
</reference>
<evidence type="ECO:0000256" key="5">
    <source>
        <dbReference type="ARBA" id="ARBA00022927"/>
    </source>
</evidence>
<dbReference type="OrthoDB" id="10004364at2759"/>
<dbReference type="InterPro" id="IPR029012">
    <property type="entry name" value="Helix_hairpin_bin_sf"/>
</dbReference>
<evidence type="ECO:0000256" key="2">
    <source>
        <dbReference type="ARBA" id="ARBA00007617"/>
    </source>
</evidence>
<accession>A0A7R9BC84</accession>
<feature type="region of interest" description="Disordered" evidence="8">
    <location>
        <begin position="198"/>
        <end position="230"/>
    </location>
</feature>
<evidence type="ECO:0000313" key="11">
    <source>
        <dbReference type="Proteomes" id="UP000678499"/>
    </source>
</evidence>
<evidence type="ECO:0000256" key="6">
    <source>
        <dbReference type="ARBA" id="ARBA00025010"/>
    </source>
</evidence>
<keyword evidence="11" id="KW-1185">Reference proteome</keyword>
<keyword evidence="4" id="KW-0967">Endosome</keyword>
<dbReference type="GO" id="GO:0006623">
    <property type="term" value="P:protein targeting to vacuole"/>
    <property type="evidence" value="ECO:0007669"/>
    <property type="project" value="TreeGrafter"/>
</dbReference>
<organism evidence="10">
    <name type="scientific">Notodromas monacha</name>
    <dbReference type="NCBI Taxonomy" id="399045"/>
    <lineage>
        <taxon>Eukaryota</taxon>
        <taxon>Metazoa</taxon>
        <taxon>Ecdysozoa</taxon>
        <taxon>Arthropoda</taxon>
        <taxon>Crustacea</taxon>
        <taxon>Oligostraca</taxon>
        <taxon>Ostracoda</taxon>
        <taxon>Podocopa</taxon>
        <taxon>Podocopida</taxon>
        <taxon>Cypridocopina</taxon>
        <taxon>Cypridoidea</taxon>
        <taxon>Cyprididae</taxon>
        <taxon>Notodromas</taxon>
    </lineage>
</organism>
<name>A0A7R9BC84_9CRUS</name>
<comment type="similarity">
    <text evidence="2">Belongs to the VPS37 family.</text>
</comment>
<dbReference type="GO" id="GO:0000813">
    <property type="term" value="C:ESCRT I complex"/>
    <property type="evidence" value="ECO:0007669"/>
    <property type="project" value="TreeGrafter"/>
</dbReference>
<gene>
    <name evidence="10" type="ORF">NMOB1V02_LOCUS404</name>
</gene>
<proteinExistence type="inferred from homology"/>
<dbReference type="Pfam" id="PF07200">
    <property type="entry name" value="Mod_r"/>
    <property type="match status" value="1"/>
</dbReference>
<protein>
    <recommendedName>
        <fullName evidence="9">VPS37 C-terminal domain-containing protein</fullName>
    </recommendedName>
</protein>
<evidence type="ECO:0000256" key="4">
    <source>
        <dbReference type="ARBA" id="ARBA00022753"/>
    </source>
</evidence>
<keyword evidence="5 7" id="KW-0653">Protein transport</keyword>
<dbReference type="PANTHER" id="PTHR13678">
    <property type="entry name" value="VACUOLAR PROTEIN SORTING-ASSOCIATED PROTEIN 37"/>
    <property type="match status" value="1"/>
</dbReference>
<dbReference type="InterPro" id="IPR009851">
    <property type="entry name" value="Mod_r"/>
</dbReference>
<dbReference type="EMBL" id="OA882071">
    <property type="protein sequence ID" value="CAD7272475.1"/>
    <property type="molecule type" value="Genomic_DNA"/>
</dbReference>
<comment type="subcellular location">
    <subcellularLocation>
        <location evidence="1">Late endosome membrane</location>
        <topology evidence="1">Peripheral membrane protein</topology>
    </subcellularLocation>
</comment>
<evidence type="ECO:0000256" key="3">
    <source>
        <dbReference type="ARBA" id="ARBA00022448"/>
    </source>
</evidence>
<evidence type="ECO:0000259" key="9">
    <source>
        <dbReference type="PROSITE" id="PS51314"/>
    </source>
</evidence>
<dbReference type="AlphaFoldDB" id="A0A7R9BC84"/>
<evidence type="ECO:0000256" key="8">
    <source>
        <dbReference type="SAM" id="MobiDB-lite"/>
    </source>
</evidence>
<dbReference type="GO" id="GO:0006612">
    <property type="term" value="P:protein targeting to membrane"/>
    <property type="evidence" value="ECO:0007669"/>
    <property type="project" value="TreeGrafter"/>
</dbReference>
<comment type="function">
    <text evidence="6">Component of the ESCRT-I complex, a regulator of vesicular trafficking process. Required for the sorting of endocytic ubiquitinated cargos into multivesicular bodies. May be involved in cell growth and differentiation.</text>
</comment>
<dbReference type="GO" id="GO:0043162">
    <property type="term" value="P:ubiquitin-dependent protein catabolic process via the multivesicular body sorting pathway"/>
    <property type="evidence" value="ECO:0007669"/>
    <property type="project" value="TreeGrafter"/>
</dbReference>
<dbReference type="Gene3D" id="1.10.287.660">
    <property type="entry name" value="Helix hairpin bin"/>
    <property type="match status" value="1"/>
</dbReference>
<dbReference type="Proteomes" id="UP000678499">
    <property type="component" value="Unassembled WGS sequence"/>
</dbReference>
<feature type="compositionally biased region" description="Pro residues" evidence="8">
    <location>
        <begin position="211"/>
        <end position="230"/>
    </location>
</feature>
<evidence type="ECO:0000256" key="7">
    <source>
        <dbReference type="PROSITE-ProRule" id="PRU00646"/>
    </source>
</evidence>